<gene>
    <name evidence="8" type="ORF">CLV28_0891</name>
</gene>
<feature type="domain" description="HTH tetR-type" evidence="7">
    <location>
        <begin position="26"/>
        <end position="86"/>
    </location>
</feature>
<comment type="caution">
    <text evidence="8">The sequence shown here is derived from an EMBL/GenBank/DDBJ whole genome shotgun (WGS) entry which is preliminary data.</text>
</comment>
<name>A0A2M9D0F7_9CELL</name>
<evidence type="ECO:0000259" key="7">
    <source>
        <dbReference type="PROSITE" id="PS50977"/>
    </source>
</evidence>
<dbReference type="Proteomes" id="UP000231693">
    <property type="component" value="Unassembled WGS sequence"/>
</dbReference>
<protein>
    <submittedName>
        <fullName evidence="8">TetR family transcriptional regulator</fullName>
    </submittedName>
</protein>
<dbReference type="SUPFAM" id="SSF48498">
    <property type="entry name" value="Tetracyclin repressor-like, C-terminal domain"/>
    <property type="match status" value="1"/>
</dbReference>
<evidence type="ECO:0000256" key="5">
    <source>
        <dbReference type="PROSITE-ProRule" id="PRU00335"/>
    </source>
</evidence>
<evidence type="ECO:0000313" key="9">
    <source>
        <dbReference type="Proteomes" id="UP000231693"/>
    </source>
</evidence>
<dbReference type="PANTHER" id="PTHR30055">
    <property type="entry name" value="HTH-TYPE TRANSCRIPTIONAL REGULATOR RUTR"/>
    <property type="match status" value="1"/>
</dbReference>
<evidence type="ECO:0000313" key="8">
    <source>
        <dbReference type="EMBL" id="PJJ77666.1"/>
    </source>
</evidence>
<evidence type="ECO:0000256" key="6">
    <source>
        <dbReference type="SAM" id="MobiDB-lite"/>
    </source>
</evidence>
<dbReference type="OrthoDB" id="7505659at2"/>
<evidence type="ECO:0000256" key="3">
    <source>
        <dbReference type="ARBA" id="ARBA00023125"/>
    </source>
</evidence>
<dbReference type="InterPro" id="IPR039538">
    <property type="entry name" value="BetI_C"/>
</dbReference>
<feature type="DNA-binding region" description="H-T-H motif" evidence="5">
    <location>
        <begin position="49"/>
        <end position="68"/>
    </location>
</feature>
<dbReference type="InterPro" id="IPR009057">
    <property type="entry name" value="Homeodomain-like_sf"/>
</dbReference>
<accession>A0A2M9D0F7</accession>
<dbReference type="Gene3D" id="1.10.357.10">
    <property type="entry name" value="Tetracycline Repressor, domain 2"/>
    <property type="match status" value="1"/>
</dbReference>
<evidence type="ECO:0000256" key="2">
    <source>
        <dbReference type="ARBA" id="ARBA00023015"/>
    </source>
</evidence>
<dbReference type="InterPro" id="IPR050109">
    <property type="entry name" value="HTH-type_TetR-like_transc_reg"/>
</dbReference>
<dbReference type="SUPFAM" id="SSF46689">
    <property type="entry name" value="Homeodomain-like"/>
    <property type="match status" value="1"/>
</dbReference>
<reference evidence="8 9" key="1">
    <citation type="submission" date="2017-11" db="EMBL/GenBank/DDBJ databases">
        <title>Genomic Encyclopedia of Archaeal and Bacterial Type Strains, Phase II (KMG-II): From Individual Species to Whole Genera.</title>
        <authorList>
            <person name="Goeker M."/>
        </authorList>
    </citation>
    <scope>NUCLEOTIDE SEQUENCE [LARGE SCALE GENOMIC DNA]</scope>
    <source>
        <strain evidence="8 9">DSM 25478</strain>
    </source>
</reference>
<dbReference type="Pfam" id="PF13977">
    <property type="entry name" value="TetR_C_6"/>
    <property type="match status" value="1"/>
</dbReference>
<dbReference type="AlphaFoldDB" id="A0A2M9D0F7"/>
<keyword evidence="1" id="KW-0678">Repressor</keyword>
<dbReference type="PROSITE" id="PS50977">
    <property type="entry name" value="HTH_TETR_2"/>
    <property type="match status" value="1"/>
</dbReference>
<proteinExistence type="predicted"/>
<evidence type="ECO:0000256" key="4">
    <source>
        <dbReference type="ARBA" id="ARBA00023163"/>
    </source>
</evidence>
<dbReference type="Pfam" id="PF00440">
    <property type="entry name" value="TetR_N"/>
    <property type="match status" value="1"/>
</dbReference>
<feature type="region of interest" description="Disordered" evidence="6">
    <location>
        <begin position="1"/>
        <end position="21"/>
    </location>
</feature>
<organism evidence="8 9">
    <name type="scientific">Sediminihabitans luteus</name>
    <dbReference type="NCBI Taxonomy" id="1138585"/>
    <lineage>
        <taxon>Bacteria</taxon>
        <taxon>Bacillati</taxon>
        <taxon>Actinomycetota</taxon>
        <taxon>Actinomycetes</taxon>
        <taxon>Micrococcales</taxon>
        <taxon>Cellulomonadaceae</taxon>
        <taxon>Sediminihabitans</taxon>
    </lineage>
</organism>
<dbReference type="InterPro" id="IPR001647">
    <property type="entry name" value="HTH_TetR"/>
</dbReference>
<keyword evidence="4" id="KW-0804">Transcription</keyword>
<keyword evidence="3 5" id="KW-0238">DNA-binding</keyword>
<dbReference type="GO" id="GO:0003700">
    <property type="term" value="F:DNA-binding transcription factor activity"/>
    <property type="evidence" value="ECO:0007669"/>
    <property type="project" value="TreeGrafter"/>
</dbReference>
<dbReference type="GO" id="GO:0000976">
    <property type="term" value="F:transcription cis-regulatory region binding"/>
    <property type="evidence" value="ECO:0007669"/>
    <property type="project" value="TreeGrafter"/>
</dbReference>
<sequence>MSESPSESAPGTPAGPRPTRRYAKGQATCAALVAAAGDVFGEVGYHGASLRDIAARAQISHPGLLHHYPTKADLLAAVLARRDEVDDAAIDADLAAGVDFFEALVRLVERNAARPRIVELFAVLSTEATSPDHPANGYFRARYARSVATVAAAVEARVEAGALAPGTDATSIARAVVALLDGLQVQWLLERSGGTSAVDAPAVDGLPVDGLPVDGLPVDKPAVDMAAEVRAHLQRLGLLGPGAAGA</sequence>
<dbReference type="EMBL" id="PGFE01000001">
    <property type="protein sequence ID" value="PJJ77666.1"/>
    <property type="molecule type" value="Genomic_DNA"/>
</dbReference>
<dbReference type="PANTHER" id="PTHR30055:SF234">
    <property type="entry name" value="HTH-TYPE TRANSCRIPTIONAL REGULATOR BETI"/>
    <property type="match status" value="1"/>
</dbReference>
<keyword evidence="9" id="KW-1185">Reference proteome</keyword>
<dbReference type="InterPro" id="IPR036271">
    <property type="entry name" value="Tet_transcr_reg_TetR-rel_C_sf"/>
</dbReference>
<keyword evidence="2" id="KW-0805">Transcription regulation</keyword>
<evidence type="ECO:0000256" key="1">
    <source>
        <dbReference type="ARBA" id="ARBA00022491"/>
    </source>
</evidence>
<dbReference type="RefSeq" id="WP_100422013.1">
    <property type="nucleotide sequence ID" value="NZ_BOOX01000003.1"/>
</dbReference>
<dbReference type="PRINTS" id="PR00455">
    <property type="entry name" value="HTHTETR"/>
</dbReference>